<keyword evidence="4 7" id="KW-0456">Lyase</keyword>
<dbReference type="CDD" id="cd03411">
    <property type="entry name" value="Ferrochelatase_N"/>
    <property type="match status" value="1"/>
</dbReference>
<dbReference type="InterPro" id="IPR033659">
    <property type="entry name" value="Ferrochelatase_N"/>
</dbReference>
<evidence type="ECO:0000313" key="10">
    <source>
        <dbReference type="Proteomes" id="UP001500928"/>
    </source>
</evidence>
<evidence type="ECO:0000256" key="3">
    <source>
        <dbReference type="ARBA" id="ARBA00023133"/>
    </source>
</evidence>
<comment type="caution">
    <text evidence="9">The sequence shown here is derived from an EMBL/GenBank/DDBJ whole genome shotgun (WGS) entry which is preliminary data.</text>
</comment>
<comment type="similarity">
    <text evidence="7 8">Belongs to the ferrochelatase family.</text>
</comment>
<feature type="binding site" evidence="7">
    <location>
        <position position="190"/>
    </location>
    <ligand>
        <name>Fe(2+)</name>
        <dbReference type="ChEBI" id="CHEBI:29033"/>
    </ligand>
</feature>
<feature type="binding site" evidence="7">
    <location>
        <position position="278"/>
    </location>
    <ligand>
        <name>Fe(2+)</name>
        <dbReference type="ChEBI" id="CHEBI:29033"/>
    </ligand>
</feature>
<evidence type="ECO:0000256" key="8">
    <source>
        <dbReference type="RuleBase" id="RU004185"/>
    </source>
</evidence>
<reference evidence="10" key="1">
    <citation type="journal article" date="2019" name="Int. J. Syst. Evol. Microbiol.">
        <title>The Global Catalogue of Microorganisms (GCM) 10K type strain sequencing project: providing services to taxonomists for standard genome sequencing and annotation.</title>
        <authorList>
            <consortium name="The Broad Institute Genomics Platform"/>
            <consortium name="The Broad Institute Genome Sequencing Center for Infectious Disease"/>
            <person name="Wu L."/>
            <person name="Ma J."/>
        </authorList>
    </citation>
    <scope>NUCLEOTIDE SEQUENCE [LARGE SCALE GENOMIC DNA]</scope>
    <source>
        <strain evidence="10">JCM 17979</strain>
    </source>
</reference>
<evidence type="ECO:0000256" key="5">
    <source>
        <dbReference type="ARBA" id="ARBA00023244"/>
    </source>
</evidence>
<evidence type="ECO:0000256" key="1">
    <source>
        <dbReference type="ARBA" id="ARBA00004744"/>
    </source>
</evidence>
<feature type="binding site" evidence="7">
    <location>
        <position position="62"/>
    </location>
    <ligand>
        <name>Fe-coproporphyrin III</name>
        <dbReference type="ChEBI" id="CHEBI:68438"/>
    </ligand>
</feature>
<dbReference type="CDD" id="cd00419">
    <property type="entry name" value="Ferrochelatase_C"/>
    <property type="match status" value="1"/>
</dbReference>
<keyword evidence="5 7" id="KW-0627">Porphyrin biosynthesis</keyword>
<protein>
    <recommendedName>
        <fullName evidence="7">Coproporphyrin III ferrochelatase</fullName>
        <ecNumber evidence="7">4.99.1.9</ecNumber>
    </recommendedName>
</protein>
<comment type="subcellular location">
    <subcellularLocation>
        <location evidence="7">Cytoplasm</location>
    </subcellularLocation>
</comment>
<dbReference type="PANTHER" id="PTHR11108:SF1">
    <property type="entry name" value="FERROCHELATASE, MITOCHONDRIAL"/>
    <property type="match status" value="1"/>
</dbReference>
<dbReference type="NCBIfam" id="TIGR00109">
    <property type="entry name" value="hemH"/>
    <property type="match status" value="1"/>
</dbReference>
<dbReference type="InterPro" id="IPR033644">
    <property type="entry name" value="Ferrochelatase_C"/>
</dbReference>
<dbReference type="SUPFAM" id="SSF53800">
    <property type="entry name" value="Chelatase"/>
    <property type="match status" value="1"/>
</dbReference>
<name>A0ABP9CKT7_9PSEU</name>
<dbReference type="InterPro" id="IPR001015">
    <property type="entry name" value="Ferrochelatase"/>
</dbReference>
<dbReference type="Gene3D" id="3.40.50.1400">
    <property type="match status" value="2"/>
</dbReference>
<evidence type="ECO:0000256" key="7">
    <source>
        <dbReference type="HAMAP-Rule" id="MF_00323"/>
    </source>
</evidence>
<proteinExistence type="inferred from homology"/>
<dbReference type="Pfam" id="PF00762">
    <property type="entry name" value="Ferrochelatase"/>
    <property type="match status" value="1"/>
</dbReference>
<feature type="binding site" evidence="7">
    <location>
        <position position="131"/>
    </location>
    <ligand>
        <name>Fe-coproporphyrin III</name>
        <dbReference type="ChEBI" id="CHEBI:68438"/>
    </ligand>
</feature>
<comment type="caution">
    <text evidence="7">Lacks conserved residue(s) required for the propagation of feature annotation.</text>
</comment>
<keyword evidence="10" id="KW-1185">Reference proteome</keyword>
<dbReference type="PANTHER" id="PTHR11108">
    <property type="entry name" value="FERROCHELATASE"/>
    <property type="match status" value="1"/>
</dbReference>
<comment type="catalytic activity">
    <reaction evidence="6">
        <text>Fe-coproporphyrin III + 2 H(+) = coproporphyrin III + Fe(2+)</text>
        <dbReference type="Rhea" id="RHEA:49572"/>
        <dbReference type="ChEBI" id="CHEBI:15378"/>
        <dbReference type="ChEBI" id="CHEBI:29033"/>
        <dbReference type="ChEBI" id="CHEBI:68438"/>
        <dbReference type="ChEBI" id="CHEBI:131725"/>
        <dbReference type="EC" id="4.99.1.9"/>
    </reaction>
    <physiologicalReaction direction="right-to-left" evidence="6">
        <dbReference type="Rhea" id="RHEA:49574"/>
    </physiologicalReaction>
</comment>
<comment type="function">
    <text evidence="7">Involved in coproporphyrin-dependent heme b biosynthesis. Catalyzes the insertion of ferrous iron into coproporphyrin III to form Fe-coproporphyrin III.</text>
</comment>
<evidence type="ECO:0000256" key="4">
    <source>
        <dbReference type="ARBA" id="ARBA00023239"/>
    </source>
</evidence>
<organism evidence="9 10">
    <name type="scientific">Actinomycetospora chlora</name>
    <dbReference type="NCBI Taxonomy" id="663608"/>
    <lineage>
        <taxon>Bacteria</taxon>
        <taxon>Bacillati</taxon>
        <taxon>Actinomycetota</taxon>
        <taxon>Actinomycetes</taxon>
        <taxon>Pseudonocardiales</taxon>
        <taxon>Pseudonocardiaceae</taxon>
        <taxon>Actinomycetospora</taxon>
    </lineage>
</organism>
<dbReference type="Proteomes" id="UP001500928">
    <property type="component" value="Unassembled WGS sequence"/>
</dbReference>
<comment type="pathway">
    <text evidence="1 7">Porphyrin-containing compound metabolism; protoheme biosynthesis.</text>
</comment>
<keyword evidence="2 7" id="KW-0408">Iron</keyword>
<keyword evidence="7" id="KW-0963">Cytoplasm</keyword>
<evidence type="ECO:0000256" key="6">
    <source>
        <dbReference type="ARBA" id="ARBA00024536"/>
    </source>
</evidence>
<keyword evidence="7" id="KW-0479">Metal-binding</keyword>
<evidence type="ECO:0000313" key="9">
    <source>
        <dbReference type="EMBL" id="GAA4812696.1"/>
    </source>
</evidence>
<dbReference type="HAMAP" id="MF_00323">
    <property type="entry name" value="Ferrochelatase"/>
    <property type="match status" value="1"/>
</dbReference>
<dbReference type="EC" id="4.99.1.9" evidence="7"/>
<keyword evidence="3 7" id="KW-0350">Heme biosynthesis</keyword>
<dbReference type="NCBIfam" id="NF000689">
    <property type="entry name" value="PRK00035.2-1"/>
    <property type="match status" value="1"/>
</dbReference>
<accession>A0ABP9CKT7</accession>
<dbReference type="EMBL" id="BAABHO010000082">
    <property type="protein sequence ID" value="GAA4812696.1"/>
    <property type="molecule type" value="Genomic_DNA"/>
</dbReference>
<sequence length="362" mass="38997">MLEHVSAVQTADVDAVLLLSFGGPEAPDEVRPFLENVTRGRGVPPERLDAVEEHYQHFGGVSPINELNRRLVADLSAALQRSGRDLPVYFGNRNWHPFAEDTVERMARDGVRRALVFATSAYGGYSACRQYHEDIARARGAATERTGTAPDLVKLRHFFDHPLFVAAVADGVRAARTRLGGDPRLVFTAHSIPSSADRTAGPPEEGGHRYSRQMTEAAALVAAEVGAAEHDLVWQSRSGPPQIPWLEPDIVDHLDDLHDRGVEGVVVSPVGFVSDHLEVVWDLDNEAAEHAEKIGMGFARAASAGSDPRFVEMVVELIGEQVDGAPARGLGTVPRAGVGCNGELCHPGCCEPARRPATAPGR</sequence>
<evidence type="ECO:0000256" key="2">
    <source>
        <dbReference type="ARBA" id="ARBA00023004"/>
    </source>
</evidence>
<gene>
    <name evidence="7" type="primary">cpfC</name>
    <name evidence="9" type="ORF">GCM10023200_58090</name>
</gene>